<feature type="transmembrane region" description="Helical" evidence="1">
    <location>
        <begin position="53"/>
        <end position="74"/>
    </location>
</feature>
<keyword evidence="3" id="KW-1185">Reference proteome</keyword>
<keyword evidence="1" id="KW-0472">Membrane</keyword>
<comment type="caution">
    <text evidence="2">The sequence shown here is derived from an EMBL/GenBank/DDBJ whole genome shotgun (WGS) entry which is preliminary data.</text>
</comment>
<feature type="transmembrane region" description="Helical" evidence="1">
    <location>
        <begin position="86"/>
        <end position="107"/>
    </location>
</feature>
<organism evidence="2 3">
    <name type="scientific">Salinithrix halophila</name>
    <dbReference type="NCBI Taxonomy" id="1485204"/>
    <lineage>
        <taxon>Bacteria</taxon>
        <taxon>Bacillati</taxon>
        <taxon>Bacillota</taxon>
        <taxon>Bacilli</taxon>
        <taxon>Bacillales</taxon>
        <taxon>Thermoactinomycetaceae</taxon>
        <taxon>Salinithrix</taxon>
    </lineage>
</organism>
<gene>
    <name evidence="2" type="ORF">ACFOUO_03055</name>
</gene>
<reference evidence="3" key="1">
    <citation type="journal article" date="2019" name="Int. J. Syst. Evol. Microbiol.">
        <title>The Global Catalogue of Microorganisms (GCM) 10K type strain sequencing project: providing services to taxonomists for standard genome sequencing and annotation.</title>
        <authorList>
            <consortium name="The Broad Institute Genomics Platform"/>
            <consortium name="The Broad Institute Genome Sequencing Center for Infectious Disease"/>
            <person name="Wu L."/>
            <person name="Ma J."/>
        </authorList>
    </citation>
    <scope>NUCLEOTIDE SEQUENCE [LARGE SCALE GENOMIC DNA]</scope>
    <source>
        <strain evidence="3">IBRC-M 10813</strain>
    </source>
</reference>
<sequence length="111" mass="11921">MLPIGEFWSTTILNFCIALGVVLGGALLGGVGAFFTNQPPLYAMLKLADQLKIWALVAALGGTFDTIKSFELHILGGELNRVAQQLIFILSAFFGAHLGTALIQWLIQGDM</sequence>
<dbReference type="InterPro" id="IPR025689">
    <property type="entry name" value="Spore_YtrH"/>
</dbReference>
<feature type="transmembrane region" description="Helical" evidence="1">
    <location>
        <begin position="12"/>
        <end position="33"/>
    </location>
</feature>
<evidence type="ECO:0000313" key="2">
    <source>
        <dbReference type="EMBL" id="MFC4075781.1"/>
    </source>
</evidence>
<protein>
    <submittedName>
        <fullName evidence="2">YtrH family sporulation protein</fullName>
    </submittedName>
</protein>
<keyword evidence="1" id="KW-0812">Transmembrane</keyword>
<dbReference type="RefSeq" id="WP_380702026.1">
    <property type="nucleotide sequence ID" value="NZ_JBHSAP010000007.1"/>
</dbReference>
<dbReference type="Pfam" id="PF14034">
    <property type="entry name" value="Spore_YtrH"/>
    <property type="match status" value="1"/>
</dbReference>
<accession>A0ABV8JAJ4</accession>
<evidence type="ECO:0000256" key="1">
    <source>
        <dbReference type="SAM" id="Phobius"/>
    </source>
</evidence>
<dbReference type="Proteomes" id="UP001595843">
    <property type="component" value="Unassembled WGS sequence"/>
</dbReference>
<evidence type="ECO:0000313" key="3">
    <source>
        <dbReference type="Proteomes" id="UP001595843"/>
    </source>
</evidence>
<name>A0ABV8JAJ4_9BACL</name>
<dbReference type="EMBL" id="JBHSAP010000007">
    <property type="protein sequence ID" value="MFC4075781.1"/>
    <property type="molecule type" value="Genomic_DNA"/>
</dbReference>
<proteinExistence type="predicted"/>
<keyword evidence="1" id="KW-1133">Transmembrane helix</keyword>